<organism evidence="1">
    <name type="scientific">marine sediment metagenome</name>
    <dbReference type="NCBI Taxonomy" id="412755"/>
    <lineage>
        <taxon>unclassified sequences</taxon>
        <taxon>metagenomes</taxon>
        <taxon>ecological metagenomes</taxon>
    </lineage>
</organism>
<evidence type="ECO:0000313" key="1">
    <source>
        <dbReference type="EMBL" id="GAG23968.1"/>
    </source>
</evidence>
<dbReference type="Gene3D" id="3.20.20.140">
    <property type="entry name" value="Metal-dependent hydrolases"/>
    <property type="match status" value="1"/>
</dbReference>
<sequence length="47" mass="5181">TDAHRIDNLGLMGFGIATAARGWTTKHDVLNTLSADKIKTWAKSKRL</sequence>
<comment type="caution">
    <text evidence="1">The sequence shown here is derived from an EMBL/GenBank/DDBJ whole genome shotgun (WGS) entry which is preliminary data.</text>
</comment>
<name>X0WHK9_9ZZZZ</name>
<gene>
    <name evidence="1" type="ORF">S01H1_53412</name>
</gene>
<accession>X0WHK9</accession>
<feature type="non-terminal residue" evidence="1">
    <location>
        <position position="1"/>
    </location>
</feature>
<dbReference type="EMBL" id="BARS01034590">
    <property type="protein sequence ID" value="GAG23968.1"/>
    <property type="molecule type" value="Genomic_DNA"/>
</dbReference>
<protein>
    <submittedName>
        <fullName evidence="1">Uncharacterized protein</fullName>
    </submittedName>
</protein>
<reference evidence="1" key="1">
    <citation type="journal article" date="2014" name="Front. Microbiol.">
        <title>High frequency of phylogenetically diverse reductive dehalogenase-homologous genes in deep subseafloor sedimentary metagenomes.</title>
        <authorList>
            <person name="Kawai M."/>
            <person name="Futagami T."/>
            <person name="Toyoda A."/>
            <person name="Takaki Y."/>
            <person name="Nishi S."/>
            <person name="Hori S."/>
            <person name="Arai W."/>
            <person name="Tsubouchi T."/>
            <person name="Morono Y."/>
            <person name="Uchiyama I."/>
            <person name="Ito T."/>
            <person name="Fujiyama A."/>
            <person name="Inagaki F."/>
            <person name="Takami H."/>
        </authorList>
    </citation>
    <scope>NUCLEOTIDE SEQUENCE</scope>
    <source>
        <strain evidence="1">Expedition CK06-06</strain>
    </source>
</reference>
<proteinExistence type="predicted"/>
<dbReference type="AlphaFoldDB" id="X0WHK9"/>